<dbReference type="AlphaFoldDB" id="A0A7J7IFG3"/>
<reference evidence="2 3" key="1">
    <citation type="journal article" date="2020" name="J. Phycol.">
        <title>Comparative genome analysis reveals Cyanidiococcus gen. nov., a new extremophilic red algal genus sister to Cyanidioschyzon (Cyanidioschyzonaceae, Rhodophyta).</title>
        <authorList>
            <person name="Liu S.-L."/>
            <person name="Chiang Y.-R."/>
            <person name="Yoon H.S."/>
            <person name="Fu H.-Y."/>
        </authorList>
    </citation>
    <scope>NUCLEOTIDE SEQUENCE [LARGE SCALE GENOMIC DNA]</scope>
    <source>
        <strain evidence="2 3">THAL066</strain>
    </source>
</reference>
<feature type="region of interest" description="Disordered" evidence="1">
    <location>
        <begin position="1"/>
        <end position="61"/>
    </location>
</feature>
<keyword evidence="3" id="KW-1185">Reference proteome</keyword>
<accession>A0A7J7IFG3</accession>
<protein>
    <submittedName>
        <fullName evidence="2">Uncharacterized protein</fullName>
    </submittedName>
</protein>
<dbReference type="Proteomes" id="UP000530660">
    <property type="component" value="Unassembled WGS sequence"/>
</dbReference>
<evidence type="ECO:0000256" key="1">
    <source>
        <dbReference type="SAM" id="MobiDB-lite"/>
    </source>
</evidence>
<organism evidence="2 3">
    <name type="scientific">Cyanidiococcus yangmingshanensis</name>
    <dbReference type="NCBI Taxonomy" id="2690220"/>
    <lineage>
        <taxon>Eukaryota</taxon>
        <taxon>Rhodophyta</taxon>
        <taxon>Bangiophyceae</taxon>
        <taxon>Cyanidiales</taxon>
        <taxon>Cyanidiaceae</taxon>
        <taxon>Cyanidiococcus</taxon>
    </lineage>
</organism>
<sequence>MSKKGGDVPQYVYEPYQGDGYAPPPPAASSSGVYQYQSGTVPPPAPPPTQNGVAYAYSPAGAPPPPPPPNYSYAYSEALPDGTSRHYYYANRAYSGAQRTVRGPECRPESTARAWLSLRVLRRLGHWLMCSANF</sequence>
<dbReference type="EMBL" id="VWRR01000016">
    <property type="protein sequence ID" value="KAF6001071.1"/>
    <property type="molecule type" value="Genomic_DNA"/>
</dbReference>
<evidence type="ECO:0000313" key="3">
    <source>
        <dbReference type="Proteomes" id="UP000530660"/>
    </source>
</evidence>
<name>A0A7J7IFG3_9RHOD</name>
<evidence type="ECO:0000313" key="2">
    <source>
        <dbReference type="EMBL" id="KAF6001071.1"/>
    </source>
</evidence>
<comment type="caution">
    <text evidence="2">The sequence shown here is derived from an EMBL/GenBank/DDBJ whole genome shotgun (WGS) entry which is preliminary data.</text>
</comment>
<dbReference type="OrthoDB" id="10514814at2759"/>
<gene>
    <name evidence="2" type="ORF">F1559_002378</name>
</gene>
<proteinExistence type="predicted"/>